<comment type="subcellular location">
    <subcellularLocation>
        <location evidence="2">Cell membrane</location>
        <topology evidence="2">Multi-pass membrane protein</topology>
    </subcellularLocation>
</comment>
<dbReference type="Gene3D" id="3.30.565.10">
    <property type="entry name" value="Histidine kinase-like ATPase, C-terminal domain"/>
    <property type="match status" value="1"/>
</dbReference>
<keyword evidence="5 12" id="KW-0597">Phosphoprotein</keyword>
<feature type="transmembrane region" description="Helical" evidence="13">
    <location>
        <begin position="6"/>
        <end position="29"/>
    </location>
</feature>
<evidence type="ECO:0000256" key="8">
    <source>
        <dbReference type="ARBA" id="ARBA00022840"/>
    </source>
</evidence>
<keyword evidence="17" id="KW-1185">Reference proteome</keyword>
<dbReference type="Pfam" id="PF02518">
    <property type="entry name" value="HATPase_c"/>
    <property type="match status" value="1"/>
</dbReference>
<evidence type="ECO:0000313" key="16">
    <source>
        <dbReference type="EMBL" id="UXX79269.1"/>
    </source>
</evidence>
<feature type="transmembrane region" description="Helical" evidence="13">
    <location>
        <begin position="254"/>
        <end position="277"/>
    </location>
</feature>
<gene>
    <name evidence="16" type="ORF">N7E81_18105</name>
</gene>
<dbReference type="PROSITE" id="PS50110">
    <property type="entry name" value="RESPONSE_REGULATORY"/>
    <property type="match status" value="1"/>
</dbReference>
<evidence type="ECO:0000313" key="17">
    <source>
        <dbReference type="Proteomes" id="UP001062165"/>
    </source>
</evidence>
<dbReference type="RefSeq" id="WP_263051012.1">
    <property type="nucleotide sequence ID" value="NZ_CP106735.1"/>
</dbReference>
<feature type="domain" description="Histidine kinase" evidence="14">
    <location>
        <begin position="307"/>
        <end position="524"/>
    </location>
</feature>
<dbReference type="GO" id="GO:0005524">
    <property type="term" value="F:ATP binding"/>
    <property type="evidence" value="ECO:0007669"/>
    <property type="project" value="UniProtKB-KW"/>
</dbReference>
<keyword evidence="7" id="KW-0547">Nucleotide-binding</keyword>
<dbReference type="InterPro" id="IPR003661">
    <property type="entry name" value="HisK_dim/P_dom"/>
</dbReference>
<dbReference type="PANTHER" id="PTHR45339">
    <property type="entry name" value="HYBRID SIGNAL TRANSDUCTION HISTIDINE KINASE J"/>
    <property type="match status" value="1"/>
</dbReference>
<evidence type="ECO:0000256" key="4">
    <source>
        <dbReference type="ARBA" id="ARBA00022475"/>
    </source>
</evidence>
<evidence type="ECO:0000256" key="11">
    <source>
        <dbReference type="ARBA" id="ARBA00023136"/>
    </source>
</evidence>
<protein>
    <recommendedName>
        <fullName evidence="3">histidine kinase</fullName>
        <ecNumber evidence="3">2.7.13.3</ecNumber>
    </recommendedName>
</protein>
<dbReference type="InterPro" id="IPR004358">
    <property type="entry name" value="Sig_transdc_His_kin-like_C"/>
</dbReference>
<dbReference type="CDD" id="cd16922">
    <property type="entry name" value="HATPase_EvgS-ArcB-TorS-like"/>
    <property type="match status" value="1"/>
</dbReference>
<dbReference type="InterPro" id="IPR036097">
    <property type="entry name" value="HisK_dim/P_sf"/>
</dbReference>
<dbReference type="InterPro" id="IPR036890">
    <property type="entry name" value="HATPase_C_sf"/>
</dbReference>
<dbReference type="Gene3D" id="3.40.50.2300">
    <property type="match status" value="1"/>
</dbReference>
<comment type="catalytic activity">
    <reaction evidence="1">
        <text>ATP + protein L-histidine = ADP + protein N-phospho-L-histidine.</text>
        <dbReference type="EC" id="2.7.13.3"/>
    </reaction>
</comment>
<dbReference type="Gene3D" id="1.20.120.160">
    <property type="entry name" value="HPT domain"/>
    <property type="match status" value="1"/>
</dbReference>
<dbReference type="Pfam" id="PF00072">
    <property type="entry name" value="Response_reg"/>
    <property type="match status" value="1"/>
</dbReference>
<dbReference type="SUPFAM" id="SSF52172">
    <property type="entry name" value="CheY-like"/>
    <property type="match status" value="1"/>
</dbReference>
<dbReference type="InterPro" id="IPR001789">
    <property type="entry name" value="Sig_transdc_resp-reg_receiver"/>
</dbReference>
<accession>A0ABY6D001</accession>
<dbReference type="PROSITE" id="PS50109">
    <property type="entry name" value="HIS_KIN"/>
    <property type="match status" value="1"/>
</dbReference>
<evidence type="ECO:0000256" key="10">
    <source>
        <dbReference type="ARBA" id="ARBA00023012"/>
    </source>
</evidence>
<evidence type="ECO:0000259" key="15">
    <source>
        <dbReference type="PROSITE" id="PS50110"/>
    </source>
</evidence>
<evidence type="ECO:0000256" key="2">
    <source>
        <dbReference type="ARBA" id="ARBA00004651"/>
    </source>
</evidence>
<evidence type="ECO:0000256" key="13">
    <source>
        <dbReference type="SAM" id="Phobius"/>
    </source>
</evidence>
<feature type="modified residue" description="4-aspartylphosphate" evidence="12">
    <location>
        <position position="593"/>
    </location>
</feature>
<sequence length="784" mass="88230">MKKTLFPYLLSGALLVLTVGVAIVGYFTYKSLNQIIGTLEDEVKPNVDLILLSDMKLALEDLENAIRAYVLSEDSVYIREFDERVGKALTSLSQLKQRNADTSFVVYTDSLESLILDKVTILTQVSKLDHQGLQETFAGVQERLNLSQSSSPPVDTVIQRKRSFLEKVFGKKEPEISPAPEKPDQTNELLDSIVRRAEKKIYDQKIREFTLHRDHQTIDLKINELIAEMNAMQIDRIRHVAARAQNRAKYTNRYITIFSIIAPASLLLTLLVLIIYVSRTKNYQRVLSSSRKNALRLAREKEAFLANMSHEIRTPMNAIMGFSRLLLKSPLQEEQREKLQIIAQSSDHLVHLLDDVLDMAKLQSGKIVLQRIAFDPVEVVSQTILLLRPKAEEKGLWLQGKYEEKLSGVWGDPYRLKQILLNLIYNSIKFTERGKVEVFVSQVLDEGKVKLNLSVKDTGIGIAPDKQKRIFEAYEQANGSDQEKGAGLGLSITQRLVAMHQGLLRLESTLGEGSTFRVELPYEEASEWPVQEDHQMHMRRPGLHLLLADDEPFNRRLLQETLGELGAKVSEASDGVVADQLLREKPFDLLLLDFRMPNLDGIELAKKVRAGDGLNAQIPIIGLTATVSEKELKKAKEAGICHVIHKPFDAEELLSLIAELTADIEKPAEMSPPVYSLEGLSKMGDDAFVIEMVGLFIASAQENLSALAIAKESGKWMEVADVLHRIVAPVRHFKADELVVLLKENEIITRKGMAIGEDQIEEIKQQVLALTAALQVYLEQRESK</sequence>
<evidence type="ECO:0000256" key="7">
    <source>
        <dbReference type="ARBA" id="ARBA00022741"/>
    </source>
</evidence>
<name>A0ABY6D001_9BACT</name>
<dbReference type="SMART" id="SM00387">
    <property type="entry name" value="HATPase_c"/>
    <property type="match status" value="1"/>
</dbReference>
<reference evidence="16" key="1">
    <citation type="submission" date="2022-10" db="EMBL/GenBank/DDBJ databases">
        <title>Comparative genomics and taxonomic characterization of three novel marine species of genus Reichenbachiella exhibiting antioxidant and polysaccharide degradation activities.</title>
        <authorList>
            <person name="Muhammad N."/>
            <person name="Lee Y.-J."/>
            <person name="Ko J."/>
            <person name="Kim S.-G."/>
        </authorList>
    </citation>
    <scope>NUCLEOTIDE SEQUENCE</scope>
    <source>
        <strain evidence="16">Wsw4-B4</strain>
    </source>
</reference>
<keyword evidence="6 13" id="KW-0812">Transmembrane</keyword>
<dbReference type="InterPro" id="IPR036641">
    <property type="entry name" value="HPT_dom_sf"/>
</dbReference>
<dbReference type="EC" id="2.7.13.3" evidence="3"/>
<organism evidence="16 17">
    <name type="scientific">Reichenbachiella carrageenanivorans</name>
    <dbReference type="NCBI Taxonomy" id="2979869"/>
    <lineage>
        <taxon>Bacteria</taxon>
        <taxon>Pseudomonadati</taxon>
        <taxon>Bacteroidota</taxon>
        <taxon>Cytophagia</taxon>
        <taxon>Cytophagales</taxon>
        <taxon>Reichenbachiellaceae</taxon>
        <taxon>Reichenbachiella</taxon>
    </lineage>
</organism>
<keyword evidence="9 13" id="KW-1133">Transmembrane helix</keyword>
<dbReference type="InterPro" id="IPR005467">
    <property type="entry name" value="His_kinase_dom"/>
</dbReference>
<evidence type="ECO:0000256" key="9">
    <source>
        <dbReference type="ARBA" id="ARBA00022989"/>
    </source>
</evidence>
<evidence type="ECO:0000256" key="1">
    <source>
        <dbReference type="ARBA" id="ARBA00000085"/>
    </source>
</evidence>
<evidence type="ECO:0000256" key="5">
    <source>
        <dbReference type="ARBA" id="ARBA00022553"/>
    </source>
</evidence>
<dbReference type="SUPFAM" id="SSF47384">
    <property type="entry name" value="Homodimeric domain of signal transducing histidine kinase"/>
    <property type="match status" value="1"/>
</dbReference>
<dbReference type="Pfam" id="PF00512">
    <property type="entry name" value="HisKA"/>
    <property type="match status" value="1"/>
</dbReference>
<dbReference type="EMBL" id="CP106735">
    <property type="protein sequence ID" value="UXX79269.1"/>
    <property type="molecule type" value="Genomic_DNA"/>
</dbReference>
<feature type="domain" description="Response regulatory" evidence="15">
    <location>
        <begin position="544"/>
        <end position="661"/>
    </location>
</feature>
<evidence type="ECO:0000259" key="14">
    <source>
        <dbReference type="PROSITE" id="PS50109"/>
    </source>
</evidence>
<dbReference type="CDD" id="cd00082">
    <property type="entry name" value="HisKA"/>
    <property type="match status" value="1"/>
</dbReference>
<proteinExistence type="predicted"/>
<dbReference type="SUPFAM" id="SSF55874">
    <property type="entry name" value="ATPase domain of HSP90 chaperone/DNA topoisomerase II/histidine kinase"/>
    <property type="match status" value="1"/>
</dbReference>
<evidence type="ECO:0000256" key="3">
    <source>
        <dbReference type="ARBA" id="ARBA00012438"/>
    </source>
</evidence>
<dbReference type="SMART" id="SM00388">
    <property type="entry name" value="HisKA"/>
    <property type="match status" value="1"/>
</dbReference>
<keyword evidence="8 16" id="KW-0067">ATP-binding</keyword>
<dbReference type="PRINTS" id="PR00344">
    <property type="entry name" value="BCTRLSENSOR"/>
</dbReference>
<dbReference type="SUPFAM" id="SSF47226">
    <property type="entry name" value="Histidine-containing phosphotransfer domain, HPT domain"/>
    <property type="match status" value="1"/>
</dbReference>
<dbReference type="Gene3D" id="1.10.287.130">
    <property type="match status" value="1"/>
</dbReference>
<evidence type="ECO:0000256" key="6">
    <source>
        <dbReference type="ARBA" id="ARBA00022692"/>
    </source>
</evidence>
<dbReference type="PANTHER" id="PTHR45339:SF1">
    <property type="entry name" value="HYBRID SIGNAL TRANSDUCTION HISTIDINE KINASE J"/>
    <property type="match status" value="1"/>
</dbReference>
<dbReference type="CDD" id="cd17546">
    <property type="entry name" value="REC_hyHK_CKI1_RcsC-like"/>
    <property type="match status" value="1"/>
</dbReference>
<dbReference type="SMART" id="SM00448">
    <property type="entry name" value="REC"/>
    <property type="match status" value="1"/>
</dbReference>
<dbReference type="InterPro" id="IPR011006">
    <property type="entry name" value="CheY-like_superfamily"/>
</dbReference>
<keyword evidence="10" id="KW-0902">Two-component regulatory system</keyword>
<dbReference type="InterPro" id="IPR003594">
    <property type="entry name" value="HATPase_dom"/>
</dbReference>
<keyword evidence="4" id="KW-1003">Cell membrane</keyword>
<evidence type="ECO:0000256" key="12">
    <source>
        <dbReference type="PROSITE-ProRule" id="PRU00169"/>
    </source>
</evidence>
<keyword evidence="11 13" id="KW-0472">Membrane</keyword>
<dbReference type="Proteomes" id="UP001062165">
    <property type="component" value="Chromosome"/>
</dbReference>